<dbReference type="EMBL" id="VLXZ01000007">
    <property type="protein sequence ID" value="TSB46219.1"/>
    <property type="molecule type" value="Genomic_DNA"/>
</dbReference>
<evidence type="ECO:0000256" key="13">
    <source>
        <dbReference type="ARBA" id="ARBA00023136"/>
    </source>
</evidence>
<dbReference type="InterPro" id="IPR003660">
    <property type="entry name" value="HAMP_dom"/>
</dbReference>
<keyword evidence="10" id="KW-0067">ATP-binding</keyword>
<dbReference type="PROSITE" id="PS50885">
    <property type="entry name" value="HAMP"/>
    <property type="match status" value="1"/>
</dbReference>
<evidence type="ECO:0000256" key="6">
    <source>
        <dbReference type="ARBA" id="ARBA00022679"/>
    </source>
</evidence>
<feature type="transmembrane region" description="Helical" evidence="14">
    <location>
        <begin position="20"/>
        <end position="41"/>
    </location>
</feature>
<evidence type="ECO:0000256" key="5">
    <source>
        <dbReference type="ARBA" id="ARBA00022553"/>
    </source>
</evidence>
<reference evidence="17 18" key="1">
    <citation type="submission" date="2019-07" db="EMBL/GenBank/DDBJ databases">
        <authorList>
            <person name="Park Y.J."/>
            <person name="Jeong S.E."/>
            <person name="Jung H.S."/>
        </authorList>
    </citation>
    <scope>NUCLEOTIDE SEQUENCE [LARGE SCALE GENOMIC DNA]</scope>
    <source>
        <strain evidence="18">P16(2019)</strain>
    </source>
</reference>
<keyword evidence="9 17" id="KW-0418">Kinase</keyword>
<dbReference type="InterPro" id="IPR004358">
    <property type="entry name" value="Sig_transdc_His_kin-like_C"/>
</dbReference>
<keyword evidence="5" id="KW-0597">Phosphoprotein</keyword>
<dbReference type="PANTHER" id="PTHR45528:SF8">
    <property type="entry name" value="HISTIDINE KINASE"/>
    <property type="match status" value="1"/>
</dbReference>
<evidence type="ECO:0000256" key="1">
    <source>
        <dbReference type="ARBA" id="ARBA00000085"/>
    </source>
</evidence>
<comment type="subcellular location">
    <subcellularLocation>
        <location evidence="2">Cell membrane</location>
        <topology evidence="2">Multi-pass membrane protein</topology>
    </subcellularLocation>
</comment>
<dbReference type="GO" id="GO:0005886">
    <property type="term" value="C:plasma membrane"/>
    <property type="evidence" value="ECO:0007669"/>
    <property type="project" value="UniProtKB-SubCell"/>
</dbReference>
<dbReference type="PRINTS" id="PR00344">
    <property type="entry name" value="BCTRLSENSOR"/>
</dbReference>
<keyword evidence="7 14" id="KW-0812">Transmembrane</keyword>
<dbReference type="PROSITE" id="PS50109">
    <property type="entry name" value="HIS_KIN"/>
    <property type="match status" value="1"/>
</dbReference>
<dbReference type="OrthoDB" id="84942at2"/>
<evidence type="ECO:0000259" key="15">
    <source>
        <dbReference type="PROSITE" id="PS50109"/>
    </source>
</evidence>
<dbReference type="Pfam" id="PF00672">
    <property type="entry name" value="HAMP"/>
    <property type="match status" value="1"/>
</dbReference>
<keyword evidence="11 14" id="KW-1133">Transmembrane helix</keyword>
<dbReference type="InterPro" id="IPR050398">
    <property type="entry name" value="HssS/ArlS-like"/>
</dbReference>
<keyword evidence="4" id="KW-1003">Cell membrane</keyword>
<feature type="domain" description="HAMP" evidence="16">
    <location>
        <begin position="188"/>
        <end position="240"/>
    </location>
</feature>
<dbReference type="InterPro" id="IPR036890">
    <property type="entry name" value="HATPase_C_sf"/>
</dbReference>
<evidence type="ECO:0000256" key="14">
    <source>
        <dbReference type="SAM" id="Phobius"/>
    </source>
</evidence>
<dbReference type="Proteomes" id="UP000318521">
    <property type="component" value="Unassembled WGS sequence"/>
</dbReference>
<evidence type="ECO:0000256" key="2">
    <source>
        <dbReference type="ARBA" id="ARBA00004651"/>
    </source>
</evidence>
<evidence type="ECO:0000313" key="17">
    <source>
        <dbReference type="EMBL" id="TSB46219.1"/>
    </source>
</evidence>
<dbReference type="Pfam" id="PF00512">
    <property type="entry name" value="HisKA"/>
    <property type="match status" value="1"/>
</dbReference>
<feature type="domain" description="Histidine kinase" evidence="15">
    <location>
        <begin position="255"/>
        <end position="470"/>
    </location>
</feature>
<keyword evidence="6" id="KW-0808">Transferase</keyword>
<accession>A0A553ZXP0</accession>
<evidence type="ECO:0000256" key="3">
    <source>
        <dbReference type="ARBA" id="ARBA00012438"/>
    </source>
</evidence>
<evidence type="ECO:0000259" key="16">
    <source>
        <dbReference type="PROSITE" id="PS50885"/>
    </source>
</evidence>
<evidence type="ECO:0000256" key="7">
    <source>
        <dbReference type="ARBA" id="ARBA00022692"/>
    </source>
</evidence>
<dbReference type="Pfam" id="PF02518">
    <property type="entry name" value="HATPase_c"/>
    <property type="match status" value="1"/>
</dbReference>
<dbReference type="GO" id="GO:0005524">
    <property type="term" value="F:ATP binding"/>
    <property type="evidence" value="ECO:0007669"/>
    <property type="project" value="UniProtKB-KW"/>
</dbReference>
<dbReference type="Gene3D" id="1.10.287.130">
    <property type="match status" value="1"/>
</dbReference>
<evidence type="ECO:0000256" key="10">
    <source>
        <dbReference type="ARBA" id="ARBA00022840"/>
    </source>
</evidence>
<dbReference type="GO" id="GO:0000155">
    <property type="term" value="F:phosphorelay sensor kinase activity"/>
    <property type="evidence" value="ECO:0007669"/>
    <property type="project" value="InterPro"/>
</dbReference>
<dbReference type="InterPro" id="IPR005467">
    <property type="entry name" value="His_kinase_dom"/>
</dbReference>
<evidence type="ECO:0000256" key="4">
    <source>
        <dbReference type="ARBA" id="ARBA00022475"/>
    </source>
</evidence>
<name>A0A553ZXP0_9BACI</name>
<dbReference type="SUPFAM" id="SSF47384">
    <property type="entry name" value="Homodimeric domain of signal transducing histidine kinase"/>
    <property type="match status" value="1"/>
</dbReference>
<evidence type="ECO:0000256" key="8">
    <source>
        <dbReference type="ARBA" id="ARBA00022741"/>
    </source>
</evidence>
<dbReference type="InterPro" id="IPR003661">
    <property type="entry name" value="HisK_dim/P_dom"/>
</dbReference>
<keyword evidence="18" id="KW-1185">Reference proteome</keyword>
<dbReference type="PANTHER" id="PTHR45528">
    <property type="entry name" value="SENSOR HISTIDINE KINASE CPXA"/>
    <property type="match status" value="1"/>
</dbReference>
<feature type="transmembrane region" description="Helical" evidence="14">
    <location>
        <begin position="159"/>
        <end position="183"/>
    </location>
</feature>
<dbReference type="SMART" id="SM00304">
    <property type="entry name" value="HAMP"/>
    <property type="match status" value="1"/>
</dbReference>
<dbReference type="SUPFAM" id="SSF158472">
    <property type="entry name" value="HAMP domain-like"/>
    <property type="match status" value="1"/>
</dbReference>
<comment type="catalytic activity">
    <reaction evidence="1">
        <text>ATP + protein L-histidine = ADP + protein N-phospho-L-histidine.</text>
        <dbReference type="EC" id="2.7.13.3"/>
    </reaction>
</comment>
<organism evidence="17 18">
    <name type="scientific">Alkalicoccobacillus porphyridii</name>
    <dbReference type="NCBI Taxonomy" id="2597270"/>
    <lineage>
        <taxon>Bacteria</taxon>
        <taxon>Bacillati</taxon>
        <taxon>Bacillota</taxon>
        <taxon>Bacilli</taxon>
        <taxon>Bacillales</taxon>
        <taxon>Bacillaceae</taxon>
        <taxon>Alkalicoccobacillus</taxon>
    </lineage>
</organism>
<dbReference type="RefSeq" id="WP_143849113.1">
    <property type="nucleotide sequence ID" value="NZ_VLXZ01000007.1"/>
</dbReference>
<dbReference type="Gene3D" id="3.30.565.10">
    <property type="entry name" value="Histidine kinase-like ATPase, C-terminal domain"/>
    <property type="match status" value="1"/>
</dbReference>
<proteinExistence type="predicted"/>
<dbReference type="CDD" id="cd00082">
    <property type="entry name" value="HisKA"/>
    <property type="match status" value="1"/>
</dbReference>
<evidence type="ECO:0000313" key="18">
    <source>
        <dbReference type="Proteomes" id="UP000318521"/>
    </source>
</evidence>
<comment type="caution">
    <text evidence="17">The sequence shown here is derived from an EMBL/GenBank/DDBJ whole genome shotgun (WGS) entry which is preliminary data.</text>
</comment>
<evidence type="ECO:0000256" key="12">
    <source>
        <dbReference type="ARBA" id="ARBA00023012"/>
    </source>
</evidence>
<evidence type="ECO:0000256" key="9">
    <source>
        <dbReference type="ARBA" id="ARBA00022777"/>
    </source>
</evidence>
<evidence type="ECO:0000256" key="11">
    <source>
        <dbReference type="ARBA" id="ARBA00022989"/>
    </source>
</evidence>
<dbReference type="InterPro" id="IPR036097">
    <property type="entry name" value="HisK_dim/P_sf"/>
</dbReference>
<dbReference type="AlphaFoldDB" id="A0A553ZXP0"/>
<dbReference type="CDD" id="cd00075">
    <property type="entry name" value="HATPase"/>
    <property type="match status" value="1"/>
</dbReference>
<dbReference type="SMART" id="SM00388">
    <property type="entry name" value="HisKA"/>
    <property type="match status" value="1"/>
</dbReference>
<dbReference type="CDD" id="cd06225">
    <property type="entry name" value="HAMP"/>
    <property type="match status" value="1"/>
</dbReference>
<protein>
    <recommendedName>
        <fullName evidence="3">histidine kinase</fullName>
        <ecNumber evidence="3">2.7.13.3</ecNumber>
    </recommendedName>
</protein>
<dbReference type="SUPFAM" id="SSF55874">
    <property type="entry name" value="ATPase domain of HSP90 chaperone/DNA topoisomerase II/histidine kinase"/>
    <property type="match status" value="1"/>
</dbReference>
<sequence length="475" mass="55080">MNKKRTSIKKQIHLAVSKTILFSLLVTILVVLISWAIVMNIDDRYYANYYESEVPRITDHVEILNSELVERPEWGQAQLKEIVPSSGMEYQVLDEDGTFLYGTFTKSVNNEGDHLLNKVNKSFLEDKTATTFIPIIEPEGTLLGSVVLQYKLESDVETLFIIFIVFLLLTPFIFIMIFTYYYGSKIGKSYNARIQKLIVATKRVKMQDLDFEIEDYENDEISNLSTSFNIMKGALQDSLYQQWNLEKKRSDFIASVSHDIKTPLTIMKANAQMLQKKTREEANKKYIKNIIGEMERTENLVKEFDTRINDENSFFAIVSETIEPKHFFEMVFAKYNDFVRNDGLTFNTFVVDFREEINDIQIDPQKITQVIDNLISNSMRFVPIAYGQIDCYAEYHDYFIKVRVCDNGKGFNDSDLQYVFNKYYQNNNNADPHQGLGLYIVKQIIESHGGNVQAWNDHGARVSFKLPTVPRSSQK</sequence>
<dbReference type="EC" id="2.7.13.3" evidence="3"/>
<keyword evidence="8" id="KW-0547">Nucleotide-binding</keyword>
<keyword evidence="13 14" id="KW-0472">Membrane</keyword>
<dbReference type="Gene3D" id="6.10.340.10">
    <property type="match status" value="1"/>
</dbReference>
<gene>
    <name evidence="17" type="ORF">FN960_12720</name>
</gene>
<keyword evidence="12" id="KW-0902">Two-component regulatory system</keyword>
<dbReference type="SMART" id="SM00387">
    <property type="entry name" value="HATPase_c"/>
    <property type="match status" value="1"/>
</dbReference>
<dbReference type="InterPro" id="IPR003594">
    <property type="entry name" value="HATPase_dom"/>
</dbReference>